<dbReference type="SUPFAM" id="SSF52047">
    <property type="entry name" value="RNI-like"/>
    <property type="match status" value="1"/>
</dbReference>
<name>A0AAN8WT06_HALRR</name>
<gene>
    <name evidence="1" type="ORF">SK128_006730</name>
</gene>
<dbReference type="PANTHER" id="PTHR13318:SF190">
    <property type="entry name" value="PARTNER OF PAIRED, ISOFORM B"/>
    <property type="match status" value="1"/>
</dbReference>
<dbReference type="SMART" id="SM00367">
    <property type="entry name" value="LRR_CC"/>
    <property type="match status" value="2"/>
</dbReference>
<sequence>MVGVRPPERLESGALSAWLKSLNAAVVRGEGVRAPLQAPPALLAAALNQGTAGLREVVLARLAVAAVSAGISRLDIHLEHPTLIEALLEALDNQPEHITSLSLSFGPRAGIGGLLCKALKEMPCLTSLTLTPVATDIHLAALASAVPPLQSLDISYCTGVTDKGMRSLVGLSDDTHTIKDIIKGRSTLKTEENDTKKLNFTLHSANLWGTEVTTRGCMILLSFCTNLAALTCQWTDEAVFLMARSGQEKPLSLTQLLLVESELPPPISVSALCPDLSSFMARRPSNSVNVSEVLESMPSLAALAILQFLPESGILLPTVPTQVTESLTCLHLSLLEPREVNLLTLSETFPSLSHLELEGIIPTLPLPSPAAPVSKLENLRLITPITRNYVIEASVAVWAFVWARGASSIDLGSCKDLLDQHLSDAIAQGAFKEVEDVRLSGAVQITDMGINDMMTSCPSLRRLAFKMLPRERLAELETLKVKIRQENLDFELITYGWKI</sequence>
<organism evidence="1 2">
    <name type="scientific">Halocaridina rubra</name>
    <name type="common">Hawaiian red shrimp</name>
    <dbReference type="NCBI Taxonomy" id="373956"/>
    <lineage>
        <taxon>Eukaryota</taxon>
        <taxon>Metazoa</taxon>
        <taxon>Ecdysozoa</taxon>
        <taxon>Arthropoda</taxon>
        <taxon>Crustacea</taxon>
        <taxon>Multicrustacea</taxon>
        <taxon>Malacostraca</taxon>
        <taxon>Eumalacostraca</taxon>
        <taxon>Eucarida</taxon>
        <taxon>Decapoda</taxon>
        <taxon>Pleocyemata</taxon>
        <taxon>Caridea</taxon>
        <taxon>Atyoidea</taxon>
        <taxon>Atyidae</taxon>
        <taxon>Halocaridina</taxon>
    </lineage>
</organism>
<evidence type="ECO:0000313" key="1">
    <source>
        <dbReference type="EMBL" id="KAK7069791.1"/>
    </source>
</evidence>
<dbReference type="GO" id="GO:0019005">
    <property type="term" value="C:SCF ubiquitin ligase complex"/>
    <property type="evidence" value="ECO:0007669"/>
    <property type="project" value="TreeGrafter"/>
</dbReference>
<reference evidence="1 2" key="1">
    <citation type="submission" date="2023-11" db="EMBL/GenBank/DDBJ databases">
        <title>Halocaridina rubra genome assembly.</title>
        <authorList>
            <person name="Smith C."/>
        </authorList>
    </citation>
    <scope>NUCLEOTIDE SEQUENCE [LARGE SCALE GENOMIC DNA]</scope>
    <source>
        <strain evidence="1">EP-1</strain>
        <tissue evidence="1">Whole</tissue>
    </source>
</reference>
<protein>
    <submittedName>
        <fullName evidence="1">Uncharacterized protein</fullName>
    </submittedName>
</protein>
<accession>A0AAN8WT06</accession>
<comment type="caution">
    <text evidence="1">The sequence shown here is derived from an EMBL/GenBank/DDBJ whole genome shotgun (WGS) entry which is preliminary data.</text>
</comment>
<proteinExistence type="predicted"/>
<dbReference type="GO" id="GO:0031146">
    <property type="term" value="P:SCF-dependent proteasomal ubiquitin-dependent protein catabolic process"/>
    <property type="evidence" value="ECO:0007669"/>
    <property type="project" value="TreeGrafter"/>
</dbReference>
<dbReference type="InterPro" id="IPR006553">
    <property type="entry name" value="Leu-rich_rpt_Cys-con_subtyp"/>
</dbReference>
<dbReference type="PANTHER" id="PTHR13318">
    <property type="entry name" value="PARTNER OF PAIRED, ISOFORM B-RELATED"/>
    <property type="match status" value="1"/>
</dbReference>
<keyword evidence="2" id="KW-1185">Reference proteome</keyword>
<dbReference type="AlphaFoldDB" id="A0AAN8WT06"/>
<dbReference type="InterPro" id="IPR032675">
    <property type="entry name" value="LRR_dom_sf"/>
</dbReference>
<evidence type="ECO:0000313" key="2">
    <source>
        <dbReference type="Proteomes" id="UP001381693"/>
    </source>
</evidence>
<dbReference type="Proteomes" id="UP001381693">
    <property type="component" value="Unassembled WGS sequence"/>
</dbReference>
<dbReference type="Gene3D" id="3.80.10.10">
    <property type="entry name" value="Ribonuclease Inhibitor"/>
    <property type="match status" value="2"/>
</dbReference>
<dbReference type="EMBL" id="JAXCGZ010015836">
    <property type="protein sequence ID" value="KAK7069791.1"/>
    <property type="molecule type" value="Genomic_DNA"/>
</dbReference>